<dbReference type="EMBL" id="JAJVDC020000001">
    <property type="protein sequence ID" value="KAL1638274.1"/>
    <property type="molecule type" value="Genomic_DNA"/>
</dbReference>
<organism evidence="1 2">
    <name type="scientific">Neofusicoccum ribis</name>
    <dbReference type="NCBI Taxonomy" id="45134"/>
    <lineage>
        <taxon>Eukaryota</taxon>
        <taxon>Fungi</taxon>
        <taxon>Dikarya</taxon>
        <taxon>Ascomycota</taxon>
        <taxon>Pezizomycotina</taxon>
        <taxon>Dothideomycetes</taxon>
        <taxon>Dothideomycetes incertae sedis</taxon>
        <taxon>Botryosphaeriales</taxon>
        <taxon>Botryosphaeriaceae</taxon>
        <taxon>Neofusicoccum</taxon>
    </lineage>
</organism>
<dbReference type="Proteomes" id="UP001521116">
    <property type="component" value="Unassembled WGS sequence"/>
</dbReference>
<name>A0ABR3TFW1_9PEZI</name>
<dbReference type="SUPFAM" id="SSF48452">
    <property type="entry name" value="TPR-like"/>
    <property type="match status" value="1"/>
</dbReference>
<comment type="caution">
    <text evidence="1">The sequence shown here is derived from an EMBL/GenBank/DDBJ whole genome shotgun (WGS) entry which is preliminary data.</text>
</comment>
<reference evidence="1 2" key="1">
    <citation type="submission" date="2024-02" db="EMBL/GenBank/DDBJ databases">
        <title>De novo assembly and annotation of 12 fungi associated with fruit tree decline syndrome in Ontario, Canada.</title>
        <authorList>
            <person name="Sulman M."/>
            <person name="Ellouze W."/>
            <person name="Ilyukhin E."/>
        </authorList>
    </citation>
    <scope>NUCLEOTIDE SEQUENCE [LARGE SCALE GENOMIC DNA]</scope>
    <source>
        <strain evidence="1 2">M1-105</strain>
    </source>
</reference>
<sequence length="708" mass="79832">MAFPTALSEFVELSDAALRLYKRCRDSPGEHKKLAPQTRQLANVLQDFDDLITADKLDAPRQGQLIEHGQACNELLSDLDLLLQKYDDLPTQSKRAWDRLNWDEQGLREIKDRLANAIASLSDFYAEAITSAKSQVEVALSQLIKDYQGGHREATSVLSITSDDSNEEDSSWLQIQKDMTDLGISAPVTEEYRSFISDWFVRAINDGLLQEKSLDDKYLFPAPLSASRRPPPPVPSMASLKIQPYDYDEDTMKCVVPPPVDPSQQDGMKYFVRRKPLSDEPLPHQEDPIAFPRGSDQEPPIPLPADHELPMAIHGLDDPIPLSMEDTSTNIIWTAQKIVRHWNQREWEKADAQLQQQLSDVAQGVTIEIKGLKRAPEQRLLRFLLGVSASLQGQYGRAKQWFDGVLARPYRFGMPMDEGDIAAARWLGDACLMLNEPHNAALAYTIAIDAQTNNLGSTPERDRLMNRTLADLREVQMKMKGLTRLQHAFEQMDDISNIYPTTDPFVKGRLVHEMMIQPRWLRCDQLQARMPSSIQIDEGYLIHPMITFAKWPVQWDPFFNAKDAVQIHCDLQNIPAFPTSAPRFALNPAAIPTTPLGQSGGLDFVTKRDAGWLVEAVRNALLTHGLEYVERPDYFIVRLHQRVERVALHETLVVKLRRLAMRKTFGVKVAAVRNRSRSVALTAPVRREFADVVKAALVVAEAEASAAG</sequence>
<proteinExistence type="predicted"/>
<gene>
    <name evidence="1" type="ORF">SLS56_000082</name>
</gene>
<evidence type="ECO:0000313" key="2">
    <source>
        <dbReference type="Proteomes" id="UP001521116"/>
    </source>
</evidence>
<keyword evidence="2" id="KW-1185">Reference proteome</keyword>
<dbReference type="InterPro" id="IPR011990">
    <property type="entry name" value="TPR-like_helical_dom_sf"/>
</dbReference>
<accession>A0ABR3TFW1</accession>
<dbReference type="Gene3D" id="1.25.40.10">
    <property type="entry name" value="Tetratricopeptide repeat domain"/>
    <property type="match status" value="1"/>
</dbReference>
<evidence type="ECO:0000313" key="1">
    <source>
        <dbReference type="EMBL" id="KAL1638274.1"/>
    </source>
</evidence>
<protein>
    <submittedName>
        <fullName evidence="1">Uncharacterized protein</fullName>
    </submittedName>
</protein>